<name>A0A1I3ZWV1_9HYPH</name>
<accession>A0A1I3ZWV1</accession>
<dbReference type="SUPFAM" id="SSF53822">
    <property type="entry name" value="Periplasmic binding protein-like I"/>
    <property type="match status" value="1"/>
</dbReference>
<evidence type="ECO:0000313" key="1">
    <source>
        <dbReference type="EMBL" id="SFK48548.1"/>
    </source>
</evidence>
<dbReference type="PANTHER" id="PTHR47628">
    <property type="match status" value="1"/>
</dbReference>
<keyword evidence="2" id="KW-1185">Reference proteome</keyword>
<dbReference type="Proteomes" id="UP000323300">
    <property type="component" value="Unassembled WGS sequence"/>
</dbReference>
<protein>
    <submittedName>
        <fullName evidence="1">Branched-chain amino acid transport system substrate-binding protein</fullName>
    </submittedName>
</protein>
<dbReference type="Pfam" id="PF13433">
    <property type="entry name" value="Peripla_BP_5"/>
    <property type="match status" value="1"/>
</dbReference>
<proteinExistence type="predicted"/>
<dbReference type="EMBL" id="FOSL01000007">
    <property type="protein sequence ID" value="SFK48548.1"/>
    <property type="molecule type" value="Genomic_DNA"/>
</dbReference>
<gene>
    <name evidence="1" type="ORF">SAMN04488498_10711</name>
</gene>
<dbReference type="InterPro" id="IPR028082">
    <property type="entry name" value="Peripla_BP_I"/>
</dbReference>
<dbReference type="AlphaFoldDB" id="A0A1I3ZWV1"/>
<dbReference type="PANTHER" id="PTHR47628:SF1">
    <property type="entry name" value="ALIPHATIC AMIDASE EXPRESSION-REGULATING PROTEIN"/>
    <property type="match status" value="1"/>
</dbReference>
<organism evidence="1 2">
    <name type="scientific">Neomesorhizobium albiziae</name>
    <dbReference type="NCBI Taxonomy" id="335020"/>
    <lineage>
        <taxon>Bacteria</taxon>
        <taxon>Pseudomonadati</taxon>
        <taxon>Pseudomonadota</taxon>
        <taxon>Alphaproteobacteria</taxon>
        <taxon>Hyphomicrobiales</taxon>
        <taxon>Phyllobacteriaceae</taxon>
        <taxon>Neomesorhizobium</taxon>
    </lineage>
</organism>
<dbReference type="Gene3D" id="3.40.50.2300">
    <property type="match status" value="2"/>
</dbReference>
<sequence length="436" mass="47985">MTGSRLLIPSNSPFWPLDWAAAPNRLGEIPASVAGRQACLVCLASRRWLRGIFHFWMVRLKRRIEIGILYSRSGNYRLVSESCRAGALKAIADVNADPKGAVELIAVERDPEGNIDRYAPLCEDILRNTGARHIIGCVTSWSRKEVIPVLEKTGGTLWYACPYEGFEANEHVVYMHACPNQHLVPLLSHVIPRFGANGFLTGSNYIWGWETNRVARDLIADAGGKVLGERYLPIGEADVSRLIEEIRATKPNFILNNLIGPSSYAFISAYAKLAAEDAYFTPERCPIISCNLTECELPAIGEAGNGHLSAGPYFHDASLTEDWLPPIAEADLARPSSFQAAAYASVRILGDILATQARDSPANLPAAFRGRSFRTPLGTINIDPQTQHATLPVEIGRIKGNGFEVVSRTRKVAPDPYLSRYDRTEVFGRTKLKVVS</sequence>
<evidence type="ECO:0000313" key="2">
    <source>
        <dbReference type="Proteomes" id="UP000323300"/>
    </source>
</evidence>
<reference evidence="1 2" key="1">
    <citation type="submission" date="2016-10" db="EMBL/GenBank/DDBJ databases">
        <authorList>
            <person name="Varghese N."/>
            <person name="Submissions S."/>
        </authorList>
    </citation>
    <scope>NUCLEOTIDE SEQUENCE [LARGE SCALE GENOMIC DNA]</scope>
    <source>
        <strain evidence="1 2">DSM 21822</strain>
    </source>
</reference>